<dbReference type="EMBL" id="JAEKNR010000168">
    <property type="protein sequence ID" value="MBJ7599684.1"/>
    <property type="molecule type" value="Genomic_DNA"/>
</dbReference>
<dbReference type="InterPro" id="IPR037171">
    <property type="entry name" value="NagB/RpiA_transferase-like"/>
</dbReference>
<dbReference type="Proteomes" id="UP000612893">
    <property type="component" value="Unassembled WGS sequence"/>
</dbReference>
<comment type="caution">
    <text evidence="1">The sequence shown here is derived from an EMBL/GenBank/DDBJ whole genome shotgun (WGS) entry which is preliminary data.</text>
</comment>
<sequence>MSELEQALARKQAVRERVWRRLEEEGAARFPGAWGRIPNFAGAAAAAKRLAASPAWREASVIKANPDAPQLPVRALALADGKLLYMAVPRLASSRPFLALDPGQVGPPRQAASIRGAAHRGVFVGLEEMRKVDLVVCGSVAVTRAGARLGKGGGYSDLEFALLVEAGRIDARTSLATTVHQLQVLDEELPETDHDFRVDLVVTPVETIVGGSGRRPAGILWEHLDPDKVDEVPVLRELARARGWR</sequence>
<organism evidence="1 2">
    <name type="scientific">Candidatus Nephthysia bennettiae</name>
    <dbReference type="NCBI Taxonomy" id="3127016"/>
    <lineage>
        <taxon>Bacteria</taxon>
        <taxon>Bacillati</taxon>
        <taxon>Candidatus Dormiibacterota</taxon>
        <taxon>Candidatus Dormibacteria</taxon>
        <taxon>Candidatus Dormibacterales</taxon>
        <taxon>Candidatus Dormibacteraceae</taxon>
        <taxon>Candidatus Nephthysia</taxon>
    </lineage>
</organism>
<proteinExistence type="predicted"/>
<dbReference type="RefSeq" id="WP_338203266.1">
    <property type="nucleotide sequence ID" value="NZ_JAEKNR010000168.1"/>
</dbReference>
<dbReference type="InterPro" id="IPR002698">
    <property type="entry name" value="FTHF_cligase"/>
</dbReference>
<protein>
    <submittedName>
        <fullName evidence="1">5-formyltetrahydrofolate cyclo-ligase</fullName>
    </submittedName>
</protein>
<dbReference type="Gene3D" id="3.40.50.10420">
    <property type="entry name" value="NagB/RpiA/CoA transferase-like"/>
    <property type="match status" value="1"/>
</dbReference>
<name>A0A934K6A8_9BACT</name>
<dbReference type="SUPFAM" id="SSF100950">
    <property type="entry name" value="NagB/RpiA/CoA transferase-like"/>
    <property type="match status" value="1"/>
</dbReference>
<gene>
    <name evidence="1" type="ORF">JF922_16600</name>
</gene>
<dbReference type="AlphaFoldDB" id="A0A934K6A8"/>
<dbReference type="PANTHER" id="PTHR13017:SF0">
    <property type="entry name" value="METHENYLTETRAHYDROFOLATE SYNTHASE DOMAIN-CONTAINING PROTEIN"/>
    <property type="match status" value="1"/>
</dbReference>
<dbReference type="GO" id="GO:0005737">
    <property type="term" value="C:cytoplasm"/>
    <property type="evidence" value="ECO:0007669"/>
    <property type="project" value="TreeGrafter"/>
</dbReference>
<dbReference type="InterPro" id="IPR024185">
    <property type="entry name" value="FTHF_cligase-like_sf"/>
</dbReference>
<reference evidence="1" key="1">
    <citation type="submission" date="2020-10" db="EMBL/GenBank/DDBJ databases">
        <title>Ca. Dormibacterota MAGs.</title>
        <authorList>
            <person name="Montgomery K."/>
        </authorList>
    </citation>
    <scope>NUCLEOTIDE SEQUENCE [LARGE SCALE GENOMIC DNA]</scope>
    <source>
        <strain evidence="1">SC8812_S17_10</strain>
    </source>
</reference>
<dbReference type="Pfam" id="PF01812">
    <property type="entry name" value="5-FTHF_cyc-lig"/>
    <property type="match status" value="1"/>
</dbReference>
<evidence type="ECO:0000313" key="1">
    <source>
        <dbReference type="EMBL" id="MBJ7599684.1"/>
    </source>
</evidence>
<dbReference type="PANTHER" id="PTHR13017">
    <property type="entry name" value="5-FORMYLTETRAHYDROFOLATE CYCLO-LIGASE-RELATED"/>
    <property type="match status" value="1"/>
</dbReference>
<accession>A0A934K6A8</accession>
<evidence type="ECO:0000313" key="2">
    <source>
        <dbReference type="Proteomes" id="UP000612893"/>
    </source>
</evidence>
<keyword evidence="2" id="KW-1185">Reference proteome</keyword>